<feature type="chain" id="PRO_5029846824" description="Progressive rod-cone degeneration protein" evidence="2">
    <location>
        <begin position="21"/>
        <end position="130"/>
    </location>
</feature>
<evidence type="ECO:0000313" key="4">
    <source>
        <dbReference type="Proteomes" id="UP000551758"/>
    </source>
</evidence>
<dbReference type="PANTHER" id="PTHR38501:SF1">
    <property type="entry name" value="PHOTORECEPTOR DISK COMPONENT PRCD"/>
    <property type="match status" value="1"/>
</dbReference>
<accession>A0A7J7EGV0</accession>
<dbReference type="GO" id="GO:0042622">
    <property type="term" value="C:photoreceptor outer segment membrane"/>
    <property type="evidence" value="ECO:0007669"/>
    <property type="project" value="InterPro"/>
</dbReference>
<reference evidence="3 4" key="1">
    <citation type="journal article" date="2020" name="Mol. Biol. Evol.">
        <title>Interspecific Gene Flow and the Evolution of Specialization in Black and White Rhinoceros.</title>
        <authorList>
            <person name="Moodley Y."/>
            <person name="Westbury M.V."/>
            <person name="Russo I.M."/>
            <person name="Gopalakrishnan S."/>
            <person name="Rakotoarivelo A."/>
            <person name="Olsen R.A."/>
            <person name="Prost S."/>
            <person name="Tunstall T."/>
            <person name="Ryder O.A."/>
            <person name="Dalen L."/>
            <person name="Bruford M.W."/>
        </authorList>
    </citation>
    <scope>NUCLEOTIDE SEQUENCE [LARGE SCALE GENOMIC DNA]</scope>
    <source>
        <strain evidence="3">SBR-YM</strain>
        <tissue evidence="3">Skin</tissue>
    </source>
</reference>
<evidence type="ECO:0000313" key="3">
    <source>
        <dbReference type="EMBL" id="KAF5914923.1"/>
    </source>
</evidence>
<dbReference type="InterPro" id="IPR027937">
    <property type="entry name" value="PRCD"/>
</dbReference>
<proteinExistence type="predicted"/>
<name>A0A7J7EGV0_DICBM</name>
<feature type="region of interest" description="Disordered" evidence="1">
    <location>
        <begin position="25"/>
        <end position="99"/>
    </location>
</feature>
<dbReference type="AlphaFoldDB" id="A0A7J7EGV0"/>
<feature type="signal peptide" evidence="2">
    <location>
        <begin position="1"/>
        <end position="20"/>
    </location>
</feature>
<gene>
    <name evidence="3" type="ORF">HPG69_011114</name>
</gene>
<protein>
    <recommendedName>
        <fullName evidence="5">Progressive rod-cone degeneration protein</fullName>
    </recommendedName>
</protein>
<dbReference type="Pfam" id="PF15201">
    <property type="entry name" value="Rod_cone_degen"/>
    <property type="match status" value="1"/>
</dbReference>
<keyword evidence="2" id="KW-0732">Signal</keyword>
<dbReference type="PANTHER" id="PTHR38501">
    <property type="entry name" value="PHOTORECEPTOR DISK COMPONENT PRCD"/>
    <property type="match status" value="1"/>
</dbReference>
<feature type="compositionally biased region" description="Basic and acidic residues" evidence="1">
    <location>
        <begin position="60"/>
        <end position="76"/>
    </location>
</feature>
<dbReference type="GO" id="GO:0002046">
    <property type="term" value="F:opsin binding"/>
    <property type="evidence" value="ECO:0007669"/>
    <property type="project" value="TreeGrafter"/>
</dbReference>
<keyword evidence="4" id="KW-1185">Reference proteome</keyword>
<feature type="compositionally biased region" description="Basic and acidic residues" evidence="1">
    <location>
        <begin position="32"/>
        <end position="43"/>
    </location>
</feature>
<dbReference type="Proteomes" id="UP000551758">
    <property type="component" value="Unassembled WGS sequence"/>
</dbReference>
<sequence>MCTTLFLLSTLAMLWRRRFANRVQPEPSGVKEAVRGSSLERDLQSSGRGQVRGPPGSECQKAHGEAKDAVVEEAAARGRMGKAAIEKSPHPHMRVHLSSPSSPLYPLSGEVSAWLAPAPDFQEAGDGGIL</sequence>
<evidence type="ECO:0000256" key="2">
    <source>
        <dbReference type="SAM" id="SignalP"/>
    </source>
</evidence>
<dbReference type="EMBL" id="JACDTQ010003016">
    <property type="protein sequence ID" value="KAF5914923.1"/>
    <property type="molecule type" value="Genomic_DNA"/>
</dbReference>
<comment type="caution">
    <text evidence="3">The sequence shown here is derived from an EMBL/GenBank/DDBJ whole genome shotgun (WGS) entry which is preliminary data.</text>
</comment>
<evidence type="ECO:0008006" key="5">
    <source>
        <dbReference type="Google" id="ProtNLM"/>
    </source>
</evidence>
<organism evidence="3 4">
    <name type="scientific">Diceros bicornis minor</name>
    <name type="common">South-central black rhinoceros</name>
    <dbReference type="NCBI Taxonomy" id="77932"/>
    <lineage>
        <taxon>Eukaryota</taxon>
        <taxon>Metazoa</taxon>
        <taxon>Chordata</taxon>
        <taxon>Craniata</taxon>
        <taxon>Vertebrata</taxon>
        <taxon>Euteleostomi</taxon>
        <taxon>Mammalia</taxon>
        <taxon>Eutheria</taxon>
        <taxon>Laurasiatheria</taxon>
        <taxon>Perissodactyla</taxon>
        <taxon>Rhinocerotidae</taxon>
        <taxon>Diceros</taxon>
    </lineage>
</organism>
<evidence type="ECO:0000256" key="1">
    <source>
        <dbReference type="SAM" id="MobiDB-lite"/>
    </source>
</evidence>